<dbReference type="EMBL" id="JAGYWB010000005">
    <property type="protein sequence ID" value="KAI0522492.1"/>
    <property type="molecule type" value="Genomic_DNA"/>
</dbReference>
<keyword evidence="2" id="KW-1185">Reference proteome</keyword>
<organism evidence="1 2">
    <name type="scientific">Dendrobium nobile</name>
    <name type="common">Orchid</name>
    <dbReference type="NCBI Taxonomy" id="94219"/>
    <lineage>
        <taxon>Eukaryota</taxon>
        <taxon>Viridiplantae</taxon>
        <taxon>Streptophyta</taxon>
        <taxon>Embryophyta</taxon>
        <taxon>Tracheophyta</taxon>
        <taxon>Spermatophyta</taxon>
        <taxon>Magnoliopsida</taxon>
        <taxon>Liliopsida</taxon>
        <taxon>Asparagales</taxon>
        <taxon>Orchidaceae</taxon>
        <taxon>Epidendroideae</taxon>
        <taxon>Malaxideae</taxon>
        <taxon>Dendrobiinae</taxon>
        <taxon>Dendrobium</taxon>
    </lineage>
</organism>
<evidence type="ECO:0000313" key="2">
    <source>
        <dbReference type="Proteomes" id="UP000829196"/>
    </source>
</evidence>
<reference evidence="1" key="1">
    <citation type="journal article" date="2022" name="Front. Genet.">
        <title>Chromosome-Scale Assembly of the Dendrobium nobile Genome Provides Insights Into the Molecular Mechanism of the Biosynthesis of the Medicinal Active Ingredient of Dendrobium.</title>
        <authorList>
            <person name="Xu Q."/>
            <person name="Niu S.-C."/>
            <person name="Li K.-L."/>
            <person name="Zheng P.-J."/>
            <person name="Zhang X.-J."/>
            <person name="Jia Y."/>
            <person name="Liu Y."/>
            <person name="Niu Y.-X."/>
            <person name="Yu L.-H."/>
            <person name="Chen D.-F."/>
            <person name="Zhang G.-Q."/>
        </authorList>
    </citation>
    <scope>NUCLEOTIDE SEQUENCE</scope>
    <source>
        <tissue evidence="1">Leaf</tissue>
    </source>
</reference>
<protein>
    <submittedName>
        <fullName evidence="1">Uncharacterized protein</fullName>
    </submittedName>
</protein>
<dbReference type="Proteomes" id="UP000829196">
    <property type="component" value="Unassembled WGS sequence"/>
</dbReference>
<proteinExistence type="predicted"/>
<name>A0A8T3BWM5_DENNO</name>
<sequence>MLKSALLQPEASTSFQTISGGLSMMKSAPGGCRTVQTAVQDVLGQQTAVRSSLGSKSTIRKGLDSSDNIGKAWTAATQLPGTLKLLFGAVWIANPLSGSLGQQPCSLRRLPNSENCCWEALDSKRRPPETLKQ</sequence>
<comment type="caution">
    <text evidence="1">The sequence shown here is derived from an EMBL/GenBank/DDBJ whole genome shotgun (WGS) entry which is preliminary data.</text>
</comment>
<gene>
    <name evidence="1" type="ORF">KFK09_004871</name>
</gene>
<dbReference type="AlphaFoldDB" id="A0A8T3BWM5"/>
<accession>A0A8T3BWM5</accession>
<evidence type="ECO:0000313" key="1">
    <source>
        <dbReference type="EMBL" id="KAI0522492.1"/>
    </source>
</evidence>